<dbReference type="EMBL" id="CP067420">
    <property type="protein sequence ID" value="QQP91427.1"/>
    <property type="molecule type" value="Genomic_DNA"/>
</dbReference>
<feature type="transmembrane region" description="Helical" evidence="1">
    <location>
        <begin position="53"/>
        <end position="78"/>
    </location>
</feature>
<feature type="transmembrane region" description="Helical" evidence="1">
    <location>
        <begin position="171"/>
        <end position="192"/>
    </location>
</feature>
<protein>
    <submittedName>
        <fullName evidence="3">DedA family protein</fullName>
    </submittedName>
</protein>
<dbReference type="PANTHER" id="PTHR42709:SF11">
    <property type="entry name" value="DEDA FAMILY PROTEIN"/>
    <property type="match status" value="1"/>
</dbReference>
<keyword evidence="1" id="KW-0472">Membrane</keyword>
<accession>A0ABX7BG69</accession>
<sequence>MIRPLYDWTMRLAGHRHAMWAMGFISFIESSVFPVPPDALLMPMVLARRDRAWAIAAVCTIASVVGGAFGYLIGYFLWDAIGQQVMNLYGYTDKMDQFAALYNEWGFWIVAGAGFTPFPYKVITIASGVTHLDFAIFMIASAVSRGARFFLVAGLLWYFGPPIRTFIEKNLGILATAFFLLLLGGFVAVRYMV</sequence>
<organism evidence="3 4">
    <name type="scientific">Skermanella cutis</name>
    <dbReference type="NCBI Taxonomy" id="2775420"/>
    <lineage>
        <taxon>Bacteria</taxon>
        <taxon>Pseudomonadati</taxon>
        <taxon>Pseudomonadota</taxon>
        <taxon>Alphaproteobacteria</taxon>
        <taxon>Rhodospirillales</taxon>
        <taxon>Azospirillaceae</taxon>
        <taxon>Skermanella</taxon>
    </lineage>
</organism>
<feature type="domain" description="VTT" evidence="2">
    <location>
        <begin position="52"/>
        <end position="155"/>
    </location>
</feature>
<dbReference type="Proteomes" id="UP000595197">
    <property type="component" value="Chromosome"/>
</dbReference>
<evidence type="ECO:0000313" key="3">
    <source>
        <dbReference type="EMBL" id="QQP91427.1"/>
    </source>
</evidence>
<name>A0ABX7BG69_9PROT</name>
<evidence type="ECO:0000259" key="2">
    <source>
        <dbReference type="Pfam" id="PF09335"/>
    </source>
</evidence>
<reference evidence="3" key="1">
    <citation type="submission" date="2021-02" db="EMBL/GenBank/DDBJ databases">
        <title>Skermanella TT6 skin isolate.</title>
        <authorList>
            <person name="Lee K."/>
            <person name="Ganzorig M."/>
        </authorList>
    </citation>
    <scope>NUCLEOTIDE SEQUENCE</scope>
    <source>
        <strain evidence="3">TT6</strain>
    </source>
</reference>
<dbReference type="InterPro" id="IPR051311">
    <property type="entry name" value="DedA_domain"/>
</dbReference>
<proteinExistence type="predicted"/>
<feature type="transmembrane region" description="Helical" evidence="1">
    <location>
        <begin position="135"/>
        <end position="159"/>
    </location>
</feature>
<dbReference type="RefSeq" id="WP_201079318.1">
    <property type="nucleotide sequence ID" value="NZ_CP067420.1"/>
</dbReference>
<feature type="transmembrane region" description="Helical" evidence="1">
    <location>
        <begin position="20"/>
        <end position="41"/>
    </location>
</feature>
<keyword evidence="1" id="KW-0812">Transmembrane</keyword>
<evidence type="ECO:0000256" key="1">
    <source>
        <dbReference type="SAM" id="Phobius"/>
    </source>
</evidence>
<gene>
    <name evidence="3" type="ORF">IGS68_09575</name>
</gene>
<dbReference type="InterPro" id="IPR032816">
    <property type="entry name" value="VTT_dom"/>
</dbReference>
<dbReference type="Pfam" id="PF09335">
    <property type="entry name" value="VTT_dom"/>
    <property type="match status" value="1"/>
</dbReference>
<evidence type="ECO:0000313" key="4">
    <source>
        <dbReference type="Proteomes" id="UP000595197"/>
    </source>
</evidence>
<keyword evidence="1" id="KW-1133">Transmembrane helix</keyword>
<feature type="transmembrane region" description="Helical" evidence="1">
    <location>
        <begin position="105"/>
        <end position="123"/>
    </location>
</feature>
<dbReference type="PANTHER" id="PTHR42709">
    <property type="entry name" value="ALKALINE PHOSPHATASE LIKE PROTEIN"/>
    <property type="match status" value="1"/>
</dbReference>
<keyword evidence="4" id="KW-1185">Reference proteome</keyword>